<reference evidence="1" key="3">
    <citation type="submission" date="2018-07" db="EMBL/GenBank/DDBJ databases">
        <title>WGS assembly of Glycine max.</title>
        <authorList>
            <person name="Schmutz J."/>
            <person name="Cannon S."/>
            <person name="Schlueter J."/>
            <person name="Ma J."/>
            <person name="Mitros T."/>
            <person name="Nelson W."/>
            <person name="Hyten D."/>
            <person name="Song Q."/>
            <person name="Thelen J."/>
            <person name="Cheng J."/>
            <person name="Xu D."/>
            <person name="Hellsten U."/>
            <person name="May G."/>
            <person name="Yu Y."/>
            <person name="Sakurai T."/>
            <person name="Umezawa T."/>
            <person name="Bhattacharyya M."/>
            <person name="Sandhu D."/>
            <person name="Valliyodan B."/>
            <person name="Lindquist E."/>
            <person name="Peto M."/>
            <person name="Grant D."/>
            <person name="Shu S."/>
            <person name="Goodstein D."/>
            <person name="Barry K."/>
            <person name="Futrell-Griggs M."/>
            <person name="Abernathy B."/>
            <person name="Du J."/>
            <person name="Tian Z."/>
            <person name="Zhu L."/>
            <person name="Gill N."/>
            <person name="Joshi T."/>
            <person name="Libault M."/>
            <person name="Sethuraman A."/>
            <person name="Zhang X."/>
            <person name="Shinozaki K."/>
            <person name="Nguyen H."/>
            <person name="Wing R."/>
            <person name="Cregan P."/>
            <person name="Specht J."/>
            <person name="Grimwood J."/>
            <person name="Rokhsar D."/>
            <person name="Stacey G."/>
            <person name="Shoemaker R."/>
            <person name="Jackson S."/>
        </authorList>
    </citation>
    <scope>NUCLEOTIDE SEQUENCE</scope>
    <source>
        <tissue evidence="1">Callus</tissue>
    </source>
</reference>
<dbReference type="PaxDb" id="3847-GLYMA08G02245.1"/>
<dbReference type="Gramene" id="KRH41253">
    <property type="protein sequence ID" value="KRH41253"/>
    <property type="gene ID" value="GLYMA_08G019200"/>
</dbReference>
<dbReference type="EMBL" id="CM000841">
    <property type="protein sequence ID" value="KRH41253.1"/>
    <property type="molecule type" value="Genomic_DNA"/>
</dbReference>
<dbReference type="HOGENOM" id="CLU_2692726_0_0_1"/>
<name>K7L4G6_SOYBN</name>
<reference evidence="1 2" key="1">
    <citation type="journal article" date="2010" name="Nature">
        <title>Genome sequence of the palaeopolyploid soybean.</title>
        <authorList>
            <person name="Schmutz J."/>
            <person name="Cannon S.B."/>
            <person name="Schlueter J."/>
            <person name="Ma J."/>
            <person name="Mitros T."/>
            <person name="Nelson W."/>
            <person name="Hyten D.L."/>
            <person name="Song Q."/>
            <person name="Thelen J.J."/>
            <person name="Cheng J."/>
            <person name="Xu D."/>
            <person name="Hellsten U."/>
            <person name="May G.D."/>
            <person name="Yu Y."/>
            <person name="Sakurai T."/>
            <person name="Umezawa T."/>
            <person name="Bhattacharyya M.K."/>
            <person name="Sandhu D."/>
            <person name="Valliyodan B."/>
            <person name="Lindquist E."/>
            <person name="Peto M."/>
            <person name="Grant D."/>
            <person name="Shu S."/>
            <person name="Goodstein D."/>
            <person name="Barry K."/>
            <person name="Futrell-Griggs M."/>
            <person name="Abernathy B."/>
            <person name="Du J."/>
            <person name="Tian Z."/>
            <person name="Zhu L."/>
            <person name="Gill N."/>
            <person name="Joshi T."/>
            <person name="Libault M."/>
            <person name="Sethuraman A."/>
            <person name="Zhang X.-C."/>
            <person name="Shinozaki K."/>
            <person name="Nguyen H.T."/>
            <person name="Wing R.A."/>
            <person name="Cregan P."/>
            <person name="Specht J."/>
            <person name="Grimwood J."/>
            <person name="Rokhsar D."/>
            <person name="Stacey G."/>
            <person name="Shoemaker R.C."/>
            <person name="Jackson S.A."/>
        </authorList>
    </citation>
    <scope>NUCLEOTIDE SEQUENCE [LARGE SCALE GENOMIC DNA]</scope>
    <source>
        <strain evidence="2">cv. Williams 82</strain>
        <tissue evidence="1">Callus</tissue>
    </source>
</reference>
<proteinExistence type="predicted"/>
<dbReference type="Proteomes" id="UP000008827">
    <property type="component" value="Chromosome 8"/>
</dbReference>
<gene>
    <name evidence="1" type="ORF">GLYMA_08G019200</name>
</gene>
<accession>K7L4G6</accession>
<sequence length="74" mass="8595">MSSMNRSMLFISDSKRVTTQHIQIQIKIYRVQQPNSFASLSLPSAFICFRLNKVIRLYPTIPLPSLVLYTLQHI</sequence>
<keyword evidence="3" id="KW-1185">Reference proteome</keyword>
<protein>
    <submittedName>
        <fullName evidence="1 2">Uncharacterized protein</fullName>
    </submittedName>
</protein>
<dbReference type="OrthoDB" id="10537372at2759"/>
<reference evidence="2" key="2">
    <citation type="submission" date="2018-02" db="UniProtKB">
        <authorList>
            <consortium name="EnsemblPlants"/>
        </authorList>
    </citation>
    <scope>IDENTIFICATION</scope>
    <source>
        <strain evidence="2">Williams 82</strain>
    </source>
</reference>
<dbReference type="OMA" id="TYFRLCK"/>
<evidence type="ECO:0000313" key="3">
    <source>
        <dbReference type="Proteomes" id="UP000008827"/>
    </source>
</evidence>
<dbReference type="InParanoid" id="K7L4G6"/>
<dbReference type="AlphaFoldDB" id="K7L4G6"/>
<evidence type="ECO:0000313" key="2">
    <source>
        <dbReference type="EnsemblPlants" id="KRH41253"/>
    </source>
</evidence>
<dbReference type="EnsemblPlants" id="KRH41253">
    <property type="protein sequence ID" value="KRH41253"/>
    <property type="gene ID" value="GLYMA_08G019200"/>
</dbReference>
<evidence type="ECO:0000313" key="1">
    <source>
        <dbReference type="EMBL" id="KRH41253.1"/>
    </source>
</evidence>
<organism evidence="2">
    <name type="scientific">Glycine max</name>
    <name type="common">Soybean</name>
    <name type="synonym">Glycine hispida</name>
    <dbReference type="NCBI Taxonomy" id="3847"/>
    <lineage>
        <taxon>Eukaryota</taxon>
        <taxon>Viridiplantae</taxon>
        <taxon>Streptophyta</taxon>
        <taxon>Embryophyta</taxon>
        <taxon>Tracheophyta</taxon>
        <taxon>Spermatophyta</taxon>
        <taxon>Magnoliopsida</taxon>
        <taxon>eudicotyledons</taxon>
        <taxon>Gunneridae</taxon>
        <taxon>Pentapetalae</taxon>
        <taxon>rosids</taxon>
        <taxon>fabids</taxon>
        <taxon>Fabales</taxon>
        <taxon>Fabaceae</taxon>
        <taxon>Papilionoideae</taxon>
        <taxon>50 kb inversion clade</taxon>
        <taxon>NPAAA clade</taxon>
        <taxon>indigoferoid/millettioid clade</taxon>
        <taxon>Phaseoleae</taxon>
        <taxon>Glycine</taxon>
        <taxon>Glycine subgen. Soja</taxon>
    </lineage>
</organism>